<dbReference type="InterPro" id="IPR020557">
    <property type="entry name" value="Fumarate_lyase_CS"/>
</dbReference>
<evidence type="ECO:0000256" key="6">
    <source>
        <dbReference type="NCBIfam" id="TIGR00838"/>
    </source>
</evidence>
<dbReference type="PRINTS" id="PR00149">
    <property type="entry name" value="FUMRATELYASE"/>
</dbReference>
<evidence type="ECO:0000256" key="1">
    <source>
        <dbReference type="ARBA" id="ARBA00000985"/>
    </source>
</evidence>
<evidence type="ECO:0000256" key="5">
    <source>
        <dbReference type="ARBA" id="ARBA00022571"/>
    </source>
</evidence>
<keyword evidence="5" id="KW-0028">Amino-acid biosynthesis</keyword>
<dbReference type="RefSeq" id="WP_346050982.1">
    <property type="nucleotide sequence ID" value="NZ_JAYGII010000009.1"/>
</dbReference>
<dbReference type="Proteomes" id="UP001302316">
    <property type="component" value="Unassembled WGS sequence"/>
</dbReference>
<protein>
    <recommendedName>
        <fullName evidence="4 6">Argininosuccinate lyase</fullName>
        <ecNumber evidence="4 6">4.3.2.1</ecNumber>
    </recommendedName>
</protein>
<dbReference type="PANTHER" id="PTHR43814">
    <property type="entry name" value="ARGININOSUCCINATE LYASE"/>
    <property type="match status" value="1"/>
</dbReference>
<dbReference type="GO" id="GO:0004056">
    <property type="term" value="F:argininosuccinate lyase activity"/>
    <property type="evidence" value="ECO:0007669"/>
    <property type="project" value="UniProtKB-UniRule"/>
</dbReference>
<gene>
    <name evidence="8" type="primary">argH</name>
    <name evidence="8" type="ORF">VCB98_05930</name>
</gene>
<proteinExistence type="inferred from homology"/>
<evidence type="ECO:0000256" key="2">
    <source>
        <dbReference type="ARBA" id="ARBA00004941"/>
    </source>
</evidence>
<sequence>MSAEQAGAFATSEAPEKSESADLLWAKGLPLDRVIHDFTVDEDPVLDPLILPWDVIGSAAHVRMLAHVDLLSAEDAGSLLDALRLLHGQALAGELPIHASQEDGHTALEQALVERAGQAGRRVHLARSRNDQVILALRLYLRDALLGMGESLVALAGAFAELAGRHLDTPMPGYTHMRRAMPSSVGQWSLAFAEGLVEELEALEGLWKRLDRCPLGAAAGFGVPLAIDREYTARLLGFRKVQRNPIDVNNSRGRHELAVLHWLGSVAGVLEKGLWDLALFSTEEYGFFQLPDAFTTGSSIMPQKRNPDVVELARGRCRELRGAAAQLEHLAGGLPSSYHRDSQLMKAPLLRAVSRARSLLPVLTRLVSGLRVNPQALAEACDDGLYAAHEACRRAAAGMAFRDAYGEVAGEILAERFQPDRDALSGSHTGGVARPGISACEVEIAGRREWLACLRRRQQQSIQALWSDDS</sequence>
<dbReference type="CDD" id="cd01359">
    <property type="entry name" value="Argininosuccinate_lyase"/>
    <property type="match status" value="1"/>
</dbReference>
<dbReference type="Pfam" id="PF00206">
    <property type="entry name" value="Lyase_1"/>
    <property type="match status" value="1"/>
</dbReference>
<dbReference type="EC" id="4.3.2.1" evidence="4 6"/>
<evidence type="ECO:0000256" key="4">
    <source>
        <dbReference type="ARBA" id="ARBA00012338"/>
    </source>
</evidence>
<dbReference type="InterPro" id="IPR024083">
    <property type="entry name" value="Fumarase/histidase_N"/>
</dbReference>
<evidence type="ECO:0000313" key="9">
    <source>
        <dbReference type="Proteomes" id="UP001302316"/>
    </source>
</evidence>
<name>A0AAP6JEY7_9GAMM</name>
<evidence type="ECO:0000259" key="7">
    <source>
        <dbReference type="Pfam" id="PF00206"/>
    </source>
</evidence>
<dbReference type="Gene3D" id="1.20.200.10">
    <property type="entry name" value="Fumarase/aspartase (Central domain)"/>
    <property type="match status" value="1"/>
</dbReference>
<keyword evidence="8" id="KW-0456">Lyase</keyword>
<dbReference type="InterPro" id="IPR022761">
    <property type="entry name" value="Fumarate_lyase_N"/>
</dbReference>
<feature type="domain" description="Fumarate lyase N-terminal" evidence="7">
    <location>
        <begin position="55"/>
        <end position="322"/>
    </location>
</feature>
<dbReference type="PRINTS" id="PR00145">
    <property type="entry name" value="ARGSUCLYASE"/>
</dbReference>
<organism evidence="8 9">
    <name type="scientific">Natronospira elongata</name>
    <dbReference type="NCBI Taxonomy" id="3110268"/>
    <lineage>
        <taxon>Bacteria</taxon>
        <taxon>Pseudomonadati</taxon>
        <taxon>Pseudomonadota</taxon>
        <taxon>Gammaproteobacteria</taxon>
        <taxon>Natronospirales</taxon>
        <taxon>Natronospiraceae</taxon>
        <taxon>Natronospira</taxon>
    </lineage>
</organism>
<evidence type="ECO:0000256" key="3">
    <source>
        <dbReference type="ARBA" id="ARBA00005552"/>
    </source>
</evidence>
<dbReference type="SUPFAM" id="SSF48557">
    <property type="entry name" value="L-aspartase-like"/>
    <property type="match status" value="1"/>
</dbReference>
<dbReference type="NCBIfam" id="TIGR00838">
    <property type="entry name" value="argH"/>
    <property type="match status" value="1"/>
</dbReference>
<dbReference type="GO" id="GO:0042450">
    <property type="term" value="P:L-arginine biosynthetic process via ornithine"/>
    <property type="evidence" value="ECO:0007669"/>
    <property type="project" value="UniProtKB-UniRule"/>
</dbReference>
<evidence type="ECO:0000313" key="8">
    <source>
        <dbReference type="EMBL" id="MEA5445352.1"/>
    </source>
</evidence>
<comment type="caution">
    <text evidence="8">The sequence shown here is derived from an EMBL/GenBank/DDBJ whole genome shotgun (WGS) entry which is preliminary data.</text>
</comment>
<dbReference type="PROSITE" id="PS00163">
    <property type="entry name" value="FUMARATE_LYASES"/>
    <property type="match status" value="1"/>
</dbReference>
<dbReference type="InterPro" id="IPR009049">
    <property type="entry name" value="Argininosuccinate_lyase"/>
</dbReference>
<dbReference type="AlphaFoldDB" id="A0AAP6JEY7"/>
<reference evidence="8 9" key="1">
    <citation type="submission" date="2023-12" db="EMBL/GenBank/DDBJ databases">
        <title>Whole-genome sequencing of halo(alkali)philic microorganisms from hypersaline lakes.</title>
        <authorList>
            <person name="Sorokin D.Y."/>
            <person name="Merkel A.Y."/>
            <person name="Messina E."/>
            <person name="Yakimov M."/>
        </authorList>
    </citation>
    <scope>NUCLEOTIDE SEQUENCE [LARGE SCALE GENOMIC DNA]</scope>
    <source>
        <strain evidence="8 9">AB-CW1</strain>
    </source>
</reference>
<comment type="pathway">
    <text evidence="2">Amino-acid biosynthesis; L-arginine biosynthesis; L-arginine from L-ornithine and carbamoyl phosphate: step 3/3.</text>
</comment>
<dbReference type="InterPro" id="IPR008948">
    <property type="entry name" value="L-Aspartase-like"/>
</dbReference>
<dbReference type="Gene3D" id="1.10.275.10">
    <property type="entry name" value="Fumarase/aspartase (N-terminal domain)"/>
    <property type="match status" value="1"/>
</dbReference>
<dbReference type="EMBL" id="JAYGII010000009">
    <property type="protein sequence ID" value="MEA5445352.1"/>
    <property type="molecule type" value="Genomic_DNA"/>
</dbReference>
<keyword evidence="9" id="KW-1185">Reference proteome</keyword>
<dbReference type="GO" id="GO:0005829">
    <property type="term" value="C:cytosol"/>
    <property type="evidence" value="ECO:0007669"/>
    <property type="project" value="TreeGrafter"/>
</dbReference>
<dbReference type="PANTHER" id="PTHR43814:SF1">
    <property type="entry name" value="ARGININOSUCCINATE LYASE"/>
    <property type="match status" value="1"/>
</dbReference>
<dbReference type="Gene3D" id="1.10.40.30">
    <property type="entry name" value="Fumarase/aspartase (C-terminal domain)"/>
    <property type="match status" value="1"/>
</dbReference>
<comment type="catalytic activity">
    <reaction evidence="1">
        <text>2-(N(omega)-L-arginino)succinate = fumarate + L-arginine</text>
        <dbReference type="Rhea" id="RHEA:24020"/>
        <dbReference type="ChEBI" id="CHEBI:29806"/>
        <dbReference type="ChEBI" id="CHEBI:32682"/>
        <dbReference type="ChEBI" id="CHEBI:57472"/>
        <dbReference type="EC" id="4.3.2.1"/>
    </reaction>
</comment>
<keyword evidence="5" id="KW-0055">Arginine biosynthesis</keyword>
<accession>A0AAP6JEY7</accession>
<dbReference type="InterPro" id="IPR000362">
    <property type="entry name" value="Fumarate_lyase_fam"/>
</dbReference>
<comment type="similarity">
    <text evidence="3">In the N-terminal section; belongs to the lyase 1 family. Argininosuccinate lyase subfamily.</text>
</comment>